<dbReference type="Pfam" id="PF00015">
    <property type="entry name" value="MCPsignal"/>
    <property type="match status" value="1"/>
</dbReference>
<protein>
    <submittedName>
        <fullName evidence="6">Methyl-accepting chemotaxis protein</fullName>
    </submittedName>
</protein>
<dbReference type="PROSITE" id="PS50111">
    <property type="entry name" value="CHEMOTAXIS_TRANSDUC_2"/>
    <property type="match status" value="1"/>
</dbReference>
<sequence>MMWFHRLLVRSKLALVFLVLLSFCLILGWTGYTATARINLLVKDMYADQLLPIRDVGDAAKQAVLHDRALNRDVLETDVKVLAELSRHMKLRSGLVEQQVQAYRETNLTPPEVAALKAFDQRWRDYQDISQQIRVLVDHGDRAAAVQLMSERGRHAFDQVDDVLTEIVAINKKLSDESLQSSGDIFRTTQQELFTITLLTVLVGAALAYFVMRSILRQLGGDPSDAVQIMGRVAQGDLSTQIALKETDRSSLLFALQRMNQRLAQVLSEVVMMAEALSSASEQVASTANAVAQSSAELSTSVEQSSVSVEQMAITVSQNADNAKRTEGIAGKAAISAAAGAEAVLEMVSAMKAISGRVGAIHEIANKTDLLAINAAIEAARAGEHGRGFATVATEVRKLAERTQAAAREIGELAARSVGVAEHAGRLLTDMQPGIQKTADLVQEIAAASREQRMGIGDMKSAVAQVSDGMQASAASAEELSTTAEELSTMAQQLQTLMGQFLLPGHAQFSHPSHPSQPMGELGRHGRYPAAGMGRRSVGAGVASAPAGRPAADNDFDAKFSNYPE</sequence>
<gene>
    <name evidence="6" type="ORF">PRZ01_10250</name>
</gene>
<dbReference type="PRINTS" id="PR00260">
    <property type="entry name" value="CHEMTRNSDUCR"/>
</dbReference>
<dbReference type="InterPro" id="IPR004090">
    <property type="entry name" value="Chemotax_Me-accpt_rcpt"/>
</dbReference>
<dbReference type="Gene3D" id="1.10.287.950">
    <property type="entry name" value="Methyl-accepting chemotaxis protein"/>
    <property type="match status" value="1"/>
</dbReference>
<dbReference type="PANTHER" id="PTHR43531">
    <property type="entry name" value="PROTEIN ICFG"/>
    <property type="match status" value="1"/>
</dbReference>
<dbReference type="InterPro" id="IPR004089">
    <property type="entry name" value="MCPsignal_dom"/>
</dbReference>
<evidence type="ECO:0000256" key="2">
    <source>
        <dbReference type="ARBA" id="ARBA00029447"/>
    </source>
</evidence>
<dbReference type="SUPFAM" id="SSF58104">
    <property type="entry name" value="Methyl-accepting chemotaxis protein (MCP) signaling domain"/>
    <property type="match status" value="1"/>
</dbReference>
<name>A0ABT5KTA4_9BURK</name>
<reference evidence="6 7" key="1">
    <citation type="submission" date="2022-10" db="EMBL/GenBank/DDBJ databases">
        <title>paucibacter sp. hw8 Genome sequencing.</title>
        <authorList>
            <person name="Park S."/>
        </authorList>
    </citation>
    <scope>NUCLEOTIDE SEQUENCE [LARGE SCALE GENOMIC DNA]</scope>
    <source>
        <strain evidence="7">hw8</strain>
    </source>
</reference>
<evidence type="ECO:0000256" key="4">
    <source>
        <dbReference type="SAM" id="MobiDB-lite"/>
    </source>
</evidence>
<dbReference type="InterPro" id="IPR024478">
    <property type="entry name" value="HlyB_4HB_MCP"/>
</dbReference>
<comment type="caution">
    <text evidence="6">The sequence shown here is derived from an EMBL/GenBank/DDBJ whole genome shotgun (WGS) entry which is preliminary data.</text>
</comment>
<evidence type="ECO:0000259" key="5">
    <source>
        <dbReference type="PROSITE" id="PS50111"/>
    </source>
</evidence>
<evidence type="ECO:0000313" key="7">
    <source>
        <dbReference type="Proteomes" id="UP001219862"/>
    </source>
</evidence>
<dbReference type="EMBL" id="JAQQXS010000008">
    <property type="protein sequence ID" value="MDC8785573.1"/>
    <property type="molecule type" value="Genomic_DNA"/>
</dbReference>
<dbReference type="RefSeq" id="WP_273596690.1">
    <property type="nucleotide sequence ID" value="NZ_JAQQXS010000008.1"/>
</dbReference>
<feature type="domain" description="Methyl-accepting transducer" evidence="5">
    <location>
        <begin position="273"/>
        <end position="488"/>
    </location>
</feature>
<evidence type="ECO:0000256" key="1">
    <source>
        <dbReference type="ARBA" id="ARBA00022500"/>
    </source>
</evidence>
<dbReference type="PANTHER" id="PTHR43531:SF11">
    <property type="entry name" value="METHYL-ACCEPTING CHEMOTAXIS PROTEIN 3"/>
    <property type="match status" value="1"/>
</dbReference>
<organism evidence="6 7">
    <name type="scientific">Roseateles koreensis</name>
    <dbReference type="NCBI Taxonomy" id="2987526"/>
    <lineage>
        <taxon>Bacteria</taxon>
        <taxon>Pseudomonadati</taxon>
        <taxon>Pseudomonadota</taxon>
        <taxon>Betaproteobacteria</taxon>
        <taxon>Burkholderiales</taxon>
        <taxon>Sphaerotilaceae</taxon>
        <taxon>Roseateles</taxon>
    </lineage>
</organism>
<evidence type="ECO:0000256" key="3">
    <source>
        <dbReference type="PROSITE-ProRule" id="PRU00284"/>
    </source>
</evidence>
<feature type="compositionally biased region" description="Low complexity" evidence="4">
    <location>
        <begin position="536"/>
        <end position="551"/>
    </location>
</feature>
<proteinExistence type="inferred from homology"/>
<comment type="similarity">
    <text evidence="2">Belongs to the methyl-accepting chemotaxis (MCP) protein family.</text>
</comment>
<keyword evidence="3" id="KW-0807">Transducer</keyword>
<dbReference type="SMART" id="SM00283">
    <property type="entry name" value="MA"/>
    <property type="match status" value="1"/>
</dbReference>
<accession>A0ABT5KTA4</accession>
<feature type="region of interest" description="Disordered" evidence="4">
    <location>
        <begin position="508"/>
        <end position="565"/>
    </location>
</feature>
<keyword evidence="1" id="KW-0145">Chemotaxis</keyword>
<dbReference type="Proteomes" id="UP001219862">
    <property type="component" value="Unassembled WGS sequence"/>
</dbReference>
<evidence type="ECO:0000313" key="6">
    <source>
        <dbReference type="EMBL" id="MDC8785573.1"/>
    </source>
</evidence>
<dbReference type="Pfam" id="PF12729">
    <property type="entry name" value="4HB_MCP_1"/>
    <property type="match status" value="1"/>
</dbReference>
<keyword evidence="7" id="KW-1185">Reference proteome</keyword>
<dbReference type="InterPro" id="IPR051310">
    <property type="entry name" value="MCP_chemotaxis"/>
</dbReference>